<dbReference type="Pfam" id="PF01042">
    <property type="entry name" value="Ribonuc_L-PSP"/>
    <property type="match status" value="1"/>
</dbReference>
<dbReference type="AlphaFoldDB" id="A0A5E5BWG5"/>
<accession>A0A5E5BWG5</accession>
<gene>
    <name evidence="1" type="ORF">PBR20603_03628</name>
</gene>
<proteinExistence type="predicted"/>
<dbReference type="Proteomes" id="UP000382040">
    <property type="component" value="Unassembled WGS sequence"/>
</dbReference>
<evidence type="ECO:0000313" key="1">
    <source>
        <dbReference type="EMBL" id="VVE89656.1"/>
    </source>
</evidence>
<dbReference type="EMBL" id="CABPST010000010">
    <property type="protein sequence ID" value="VVE89656.1"/>
    <property type="molecule type" value="Genomic_DNA"/>
</dbReference>
<dbReference type="InterPro" id="IPR035959">
    <property type="entry name" value="RutC-like_sf"/>
</dbReference>
<dbReference type="Gene3D" id="3.30.1330.40">
    <property type="entry name" value="RutC-like"/>
    <property type="match status" value="1"/>
</dbReference>
<dbReference type="InterPro" id="IPR006175">
    <property type="entry name" value="YjgF/YER057c/UK114"/>
</dbReference>
<organism evidence="1 2">
    <name type="scientific">Pandoraea bronchicola</name>
    <dbReference type="NCBI Taxonomy" id="2508287"/>
    <lineage>
        <taxon>Bacteria</taxon>
        <taxon>Pseudomonadati</taxon>
        <taxon>Pseudomonadota</taxon>
        <taxon>Betaproteobacteria</taxon>
        <taxon>Burkholderiales</taxon>
        <taxon>Burkholderiaceae</taxon>
        <taxon>Pandoraea</taxon>
    </lineage>
</organism>
<keyword evidence="2" id="KW-1185">Reference proteome</keyword>
<dbReference type="CDD" id="cd00448">
    <property type="entry name" value="YjgF_YER057c_UK114_family"/>
    <property type="match status" value="1"/>
</dbReference>
<evidence type="ECO:0000313" key="2">
    <source>
        <dbReference type="Proteomes" id="UP000382040"/>
    </source>
</evidence>
<reference evidence="1 2" key="1">
    <citation type="submission" date="2019-08" db="EMBL/GenBank/DDBJ databases">
        <authorList>
            <person name="Peeters C."/>
        </authorList>
    </citation>
    <scope>NUCLEOTIDE SEQUENCE [LARGE SCALE GENOMIC DNA]</scope>
    <source>
        <strain evidence="1 2">LMG 20603</strain>
    </source>
</reference>
<name>A0A5E5BWG5_9BURK</name>
<protein>
    <submittedName>
        <fullName evidence="1">Endoribonuclease L-PSP</fullName>
    </submittedName>
</protein>
<sequence length="49" mass="5508">MKEWPVFNDIDKSYFTEGKYPARSAFGVNGMAFDARVEVECMASKSPEA</sequence>
<dbReference type="SUPFAM" id="SSF55298">
    <property type="entry name" value="YjgF-like"/>
    <property type="match status" value="1"/>
</dbReference>